<keyword evidence="1" id="KW-0732">Signal</keyword>
<evidence type="ECO:0000313" key="2">
    <source>
        <dbReference type="EMBL" id="QDW65467.1"/>
    </source>
</evidence>
<dbReference type="EMBL" id="MK369949">
    <property type="protein sequence ID" value="QDW65467.1"/>
    <property type="molecule type" value="mRNA"/>
</dbReference>
<dbReference type="Pfam" id="PF03392">
    <property type="entry name" value="OS-D"/>
    <property type="match status" value="1"/>
</dbReference>
<feature type="chain" id="PRO_5022845285" evidence="1">
    <location>
        <begin position="16"/>
        <end position="124"/>
    </location>
</feature>
<dbReference type="PANTHER" id="PTHR11257:SF12">
    <property type="entry name" value="EJACULATORY BULB-SPECIFIC PROTEIN 3-RELATED"/>
    <property type="match status" value="1"/>
</dbReference>
<dbReference type="SUPFAM" id="SSF100910">
    <property type="entry name" value="Chemosensory protein Csp2"/>
    <property type="match status" value="1"/>
</dbReference>
<sequence>MKLLILLVVVAVASARPDEKYSSRYDDFDVDQLRENPRLMNSYILCFLGEGKCTPEGNDISKWIPDAVSNTCENCSDKQKVLVAKMIKTMMDDHKEGWEKLKNKYDPEHAHEDELKQFIEKYQS</sequence>
<organism evidence="2">
    <name type="scientific">Pieris rapae</name>
    <name type="common">Small white butterfly</name>
    <name type="synonym">Artogeia rapae</name>
    <dbReference type="NCBI Taxonomy" id="64459"/>
    <lineage>
        <taxon>Eukaryota</taxon>
        <taxon>Metazoa</taxon>
        <taxon>Ecdysozoa</taxon>
        <taxon>Arthropoda</taxon>
        <taxon>Hexapoda</taxon>
        <taxon>Insecta</taxon>
        <taxon>Pterygota</taxon>
        <taxon>Neoptera</taxon>
        <taxon>Endopterygota</taxon>
        <taxon>Lepidoptera</taxon>
        <taxon>Glossata</taxon>
        <taxon>Ditrysia</taxon>
        <taxon>Papilionoidea</taxon>
        <taxon>Pieridae</taxon>
        <taxon>Pierinae</taxon>
        <taxon>Pieris</taxon>
    </lineage>
</organism>
<feature type="signal peptide" evidence="1">
    <location>
        <begin position="1"/>
        <end position="15"/>
    </location>
</feature>
<dbReference type="AlphaFoldDB" id="A0A5B8GRV9"/>
<reference evidence="2" key="1">
    <citation type="submission" date="2019-01" db="EMBL/GenBank/DDBJ databases">
        <title>Identification and expression profiles of putative chemosensory protein genes from the cabbage white butterfly Pieris rapae.</title>
        <authorList>
            <person name="Liu S."/>
        </authorList>
    </citation>
    <scope>NUCLEOTIDE SEQUENCE</scope>
    <source>
        <strain evidence="2">HF</strain>
    </source>
</reference>
<proteinExistence type="evidence at transcript level"/>
<dbReference type="InterPro" id="IPR036682">
    <property type="entry name" value="OS_D_A10/PebIII_sf"/>
</dbReference>
<dbReference type="Gene3D" id="1.10.2080.10">
    <property type="entry name" value="Insect odorant-binding protein A10/Ejaculatory bulb-specific protein 3"/>
    <property type="match status" value="1"/>
</dbReference>
<protein>
    <submittedName>
        <fullName evidence="2">Chemosensory protein 1</fullName>
    </submittedName>
</protein>
<name>A0A5B8GRV9_PIERA</name>
<evidence type="ECO:0000256" key="1">
    <source>
        <dbReference type="SAM" id="SignalP"/>
    </source>
</evidence>
<dbReference type="InterPro" id="IPR005055">
    <property type="entry name" value="A10/PebIII"/>
</dbReference>
<accession>A0A5B8GRV9</accession>
<dbReference type="PANTHER" id="PTHR11257">
    <property type="entry name" value="CHEMOSENSORY PROTEIN-RELATED"/>
    <property type="match status" value="1"/>
</dbReference>